<protein>
    <submittedName>
        <fullName evidence="1">Uncharacterized protein</fullName>
    </submittedName>
</protein>
<evidence type="ECO:0000313" key="1">
    <source>
        <dbReference type="EMBL" id="KAI3718289.1"/>
    </source>
</evidence>
<keyword evidence="2" id="KW-1185">Reference proteome</keyword>
<dbReference type="EMBL" id="CM042052">
    <property type="protein sequence ID" value="KAI3718289.1"/>
    <property type="molecule type" value="Genomic_DNA"/>
</dbReference>
<reference evidence="1 2" key="2">
    <citation type="journal article" date="2022" name="Mol. Ecol. Resour.">
        <title>The genomes of chicory, endive, great burdock and yacon provide insights into Asteraceae paleo-polyploidization history and plant inulin production.</title>
        <authorList>
            <person name="Fan W."/>
            <person name="Wang S."/>
            <person name="Wang H."/>
            <person name="Wang A."/>
            <person name="Jiang F."/>
            <person name="Liu H."/>
            <person name="Zhao H."/>
            <person name="Xu D."/>
            <person name="Zhang Y."/>
        </authorList>
    </citation>
    <scope>NUCLEOTIDE SEQUENCE [LARGE SCALE GENOMIC DNA]</scope>
    <source>
        <strain evidence="2">cv. Niubang</strain>
    </source>
</reference>
<gene>
    <name evidence="1" type="ORF">L6452_19153</name>
</gene>
<proteinExistence type="predicted"/>
<evidence type="ECO:0000313" key="2">
    <source>
        <dbReference type="Proteomes" id="UP001055879"/>
    </source>
</evidence>
<accession>A0ACB9B730</accession>
<name>A0ACB9B730_ARCLA</name>
<comment type="caution">
    <text evidence="1">The sequence shown here is derived from an EMBL/GenBank/DDBJ whole genome shotgun (WGS) entry which is preliminary data.</text>
</comment>
<reference evidence="2" key="1">
    <citation type="journal article" date="2022" name="Mol. Ecol. Resour.">
        <title>The genomes of chicory, endive, great burdock and yacon provide insights into Asteraceae palaeo-polyploidization history and plant inulin production.</title>
        <authorList>
            <person name="Fan W."/>
            <person name="Wang S."/>
            <person name="Wang H."/>
            <person name="Wang A."/>
            <person name="Jiang F."/>
            <person name="Liu H."/>
            <person name="Zhao H."/>
            <person name="Xu D."/>
            <person name="Zhang Y."/>
        </authorList>
    </citation>
    <scope>NUCLEOTIDE SEQUENCE [LARGE SCALE GENOMIC DNA]</scope>
    <source>
        <strain evidence="2">cv. Niubang</strain>
    </source>
</reference>
<dbReference type="Proteomes" id="UP001055879">
    <property type="component" value="Linkage Group LG06"/>
</dbReference>
<organism evidence="1 2">
    <name type="scientific">Arctium lappa</name>
    <name type="common">Greater burdock</name>
    <name type="synonym">Lappa major</name>
    <dbReference type="NCBI Taxonomy" id="4217"/>
    <lineage>
        <taxon>Eukaryota</taxon>
        <taxon>Viridiplantae</taxon>
        <taxon>Streptophyta</taxon>
        <taxon>Embryophyta</taxon>
        <taxon>Tracheophyta</taxon>
        <taxon>Spermatophyta</taxon>
        <taxon>Magnoliopsida</taxon>
        <taxon>eudicotyledons</taxon>
        <taxon>Gunneridae</taxon>
        <taxon>Pentapetalae</taxon>
        <taxon>asterids</taxon>
        <taxon>campanulids</taxon>
        <taxon>Asterales</taxon>
        <taxon>Asteraceae</taxon>
        <taxon>Carduoideae</taxon>
        <taxon>Cardueae</taxon>
        <taxon>Arctiinae</taxon>
        <taxon>Arctium</taxon>
    </lineage>
</organism>
<sequence length="119" mass="13457">MISGRKLSTDGVIRLGGEWFVQSRSSTVNGISMLSHPYRASFSGLSDSEVKDVELVKNLLLSAQKVAQHQFERSSKLLDWRNGSCYSLGNPIQRLVHYFLRVLREKIARETGRIKIYGS</sequence>